<dbReference type="AlphaFoldDB" id="A0A7W9DPF1"/>
<keyword evidence="3" id="KW-1185">Reference proteome</keyword>
<proteinExistence type="predicted"/>
<comment type="caution">
    <text evidence="2">The sequence shown here is derived from an EMBL/GenBank/DDBJ whole genome shotgun (WGS) entry which is preliminary data.</text>
</comment>
<sequence length="150" mass="15828">MTAIFLPPDAGTLLPFLGTTMTVKAGGEETGGALSVIRSDCPPGFATPRHVHHNDDEAFYVLSGTVQVHCEDETWEAGPGGFILLPRGRPHAFVNRGDGLLSMLQLTWPSGFEHFAAEVAALPPGAPDPALLAEVGARHGYEILGPPPPR</sequence>
<evidence type="ECO:0000259" key="1">
    <source>
        <dbReference type="Pfam" id="PF07883"/>
    </source>
</evidence>
<dbReference type="InterPro" id="IPR014710">
    <property type="entry name" value="RmlC-like_jellyroll"/>
</dbReference>
<name>A0A7W9DPF1_9ACTN</name>
<dbReference type="RefSeq" id="WP_184608512.1">
    <property type="nucleotide sequence ID" value="NZ_BOOS01000034.1"/>
</dbReference>
<dbReference type="InterPro" id="IPR011051">
    <property type="entry name" value="RmlC_Cupin_sf"/>
</dbReference>
<dbReference type="Gene3D" id="2.60.120.10">
    <property type="entry name" value="Jelly Rolls"/>
    <property type="match status" value="1"/>
</dbReference>
<dbReference type="Pfam" id="PF07883">
    <property type="entry name" value="Cupin_2"/>
    <property type="match status" value="1"/>
</dbReference>
<dbReference type="SUPFAM" id="SSF51182">
    <property type="entry name" value="RmlC-like cupins"/>
    <property type="match status" value="1"/>
</dbReference>
<keyword evidence="2" id="KW-0223">Dioxygenase</keyword>
<dbReference type="Proteomes" id="UP000588112">
    <property type="component" value="Unassembled WGS sequence"/>
</dbReference>
<gene>
    <name evidence="2" type="ORF">BJ981_000969</name>
</gene>
<dbReference type="GO" id="GO:0051213">
    <property type="term" value="F:dioxygenase activity"/>
    <property type="evidence" value="ECO:0007669"/>
    <property type="project" value="UniProtKB-KW"/>
</dbReference>
<dbReference type="EMBL" id="JACHBR010000001">
    <property type="protein sequence ID" value="MBB5625270.1"/>
    <property type="molecule type" value="Genomic_DNA"/>
</dbReference>
<evidence type="ECO:0000313" key="3">
    <source>
        <dbReference type="Proteomes" id="UP000588112"/>
    </source>
</evidence>
<feature type="domain" description="Cupin type-2" evidence="1">
    <location>
        <begin position="42"/>
        <end position="104"/>
    </location>
</feature>
<reference evidence="2 3" key="1">
    <citation type="submission" date="2020-08" db="EMBL/GenBank/DDBJ databases">
        <title>Sequencing the genomes of 1000 actinobacteria strains.</title>
        <authorList>
            <person name="Klenk H.-P."/>
        </authorList>
    </citation>
    <scope>NUCLEOTIDE SEQUENCE [LARGE SCALE GENOMIC DNA]</scope>
    <source>
        <strain evidence="2 3">DSM 45790</strain>
    </source>
</reference>
<dbReference type="InterPro" id="IPR053146">
    <property type="entry name" value="QDO-like"/>
</dbReference>
<dbReference type="PANTHER" id="PTHR36440">
    <property type="entry name" value="PUTATIVE (AFU_ORTHOLOGUE AFUA_8G07350)-RELATED"/>
    <property type="match status" value="1"/>
</dbReference>
<accession>A0A7W9DPF1</accession>
<protein>
    <submittedName>
        <fullName evidence="2">Quercetin dioxygenase-like cupin family protein</fullName>
    </submittedName>
</protein>
<keyword evidence="2" id="KW-0560">Oxidoreductase</keyword>
<organism evidence="2 3">
    <name type="scientific">Sphaerisporangium krabiense</name>
    <dbReference type="NCBI Taxonomy" id="763782"/>
    <lineage>
        <taxon>Bacteria</taxon>
        <taxon>Bacillati</taxon>
        <taxon>Actinomycetota</taxon>
        <taxon>Actinomycetes</taxon>
        <taxon>Streptosporangiales</taxon>
        <taxon>Streptosporangiaceae</taxon>
        <taxon>Sphaerisporangium</taxon>
    </lineage>
</organism>
<dbReference type="PANTHER" id="PTHR36440:SF1">
    <property type="entry name" value="PUTATIVE (AFU_ORTHOLOGUE AFUA_8G07350)-RELATED"/>
    <property type="match status" value="1"/>
</dbReference>
<dbReference type="InterPro" id="IPR013096">
    <property type="entry name" value="Cupin_2"/>
</dbReference>
<evidence type="ECO:0000313" key="2">
    <source>
        <dbReference type="EMBL" id="MBB5625270.1"/>
    </source>
</evidence>